<keyword evidence="1" id="KW-0812">Transmembrane</keyword>
<feature type="transmembrane region" description="Helical" evidence="1">
    <location>
        <begin position="50"/>
        <end position="68"/>
    </location>
</feature>
<name>A0A1H5SNT3_9FLAO</name>
<evidence type="ECO:0000256" key="1">
    <source>
        <dbReference type="SAM" id="Phobius"/>
    </source>
</evidence>
<keyword evidence="3" id="KW-1185">Reference proteome</keyword>
<dbReference type="Proteomes" id="UP000236738">
    <property type="component" value="Unassembled WGS sequence"/>
</dbReference>
<evidence type="ECO:0000313" key="2">
    <source>
        <dbReference type="EMBL" id="SEF52263.1"/>
    </source>
</evidence>
<protein>
    <recommendedName>
        <fullName evidence="4">Peptidase M56 domain-containing protein</fullName>
    </recommendedName>
</protein>
<dbReference type="AlphaFoldDB" id="A0A1H5SNT3"/>
<keyword evidence="1" id="KW-1133">Transmembrane helix</keyword>
<evidence type="ECO:0000313" key="3">
    <source>
        <dbReference type="Proteomes" id="UP000236738"/>
    </source>
</evidence>
<dbReference type="EMBL" id="FNUS01000001">
    <property type="protein sequence ID" value="SEF52263.1"/>
    <property type="molecule type" value="Genomic_DNA"/>
</dbReference>
<dbReference type="RefSeq" id="WP_103912272.1">
    <property type="nucleotide sequence ID" value="NZ_FNUS01000001.1"/>
</dbReference>
<proteinExistence type="predicted"/>
<reference evidence="3" key="1">
    <citation type="submission" date="2016-10" db="EMBL/GenBank/DDBJ databases">
        <authorList>
            <person name="Varghese N."/>
            <person name="Submissions S."/>
        </authorList>
    </citation>
    <scope>NUCLEOTIDE SEQUENCE [LARGE SCALE GENOMIC DNA]</scope>
    <source>
        <strain evidence="3">DSM 21580</strain>
    </source>
</reference>
<keyword evidence="1" id="KW-0472">Membrane</keyword>
<evidence type="ECO:0008006" key="4">
    <source>
        <dbReference type="Google" id="ProtNLM"/>
    </source>
</evidence>
<accession>A0A1H5SNT3</accession>
<organism evidence="2 3">
    <name type="scientific">Halpernia humi</name>
    <dbReference type="NCBI Taxonomy" id="493375"/>
    <lineage>
        <taxon>Bacteria</taxon>
        <taxon>Pseudomonadati</taxon>
        <taxon>Bacteroidota</taxon>
        <taxon>Flavobacteriia</taxon>
        <taxon>Flavobacteriales</taxon>
        <taxon>Weeksellaceae</taxon>
        <taxon>Chryseobacterium group</taxon>
        <taxon>Halpernia</taxon>
    </lineage>
</organism>
<sequence length="109" mass="13522">MIIVCHFLLKNTKINGIALFPFILLKNAADKNNKFLINHEKIHLRQQIELLIIFFYAWYLLEYYFWLIKFRDPFLAYRRISFEREAYANEQDINYLKSKKLWSFFKYLK</sequence>
<gene>
    <name evidence="2" type="ORF">SAMN05421847_0217</name>
</gene>